<dbReference type="PRINTS" id="PR00725">
    <property type="entry name" value="DADACBPTASE1"/>
</dbReference>
<dbReference type="NCBIfam" id="NF008668">
    <property type="entry name" value="PRK11669.1"/>
    <property type="match status" value="1"/>
</dbReference>
<dbReference type="EC" id="3.4.21.-" evidence="11"/>
<organism evidence="11 12">
    <name type="scientific">Piscinibacterium candidicorallinum</name>
    <dbReference type="NCBI Taxonomy" id="1793872"/>
    <lineage>
        <taxon>Bacteria</taxon>
        <taxon>Pseudomonadati</taxon>
        <taxon>Pseudomonadota</taxon>
        <taxon>Betaproteobacteria</taxon>
        <taxon>Burkholderiales</taxon>
        <taxon>Piscinibacterium</taxon>
    </lineage>
</organism>
<evidence type="ECO:0000313" key="12">
    <source>
        <dbReference type="Proteomes" id="UP001595556"/>
    </source>
</evidence>
<dbReference type="PANTHER" id="PTHR21581">
    <property type="entry name" value="D-ALANYL-D-ALANINE CARBOXYPEPTIDASE"/>
    <property type="match status" value="1"/>
</dbReference>
<accession>A0ABV7H402</accession>
<dbReference type="GO" id="GO:0016787">
    <property type="term" value="F:hydrolase activity"/>
    <property type="evidence" value="ECO:0007669"/>
    <property type="project" value="UniProtKB-KW"/>
</dbReference>
<feature type="chain" id="PRO_5046673258" evidence="9">
    <location>
        <begin position="30"/>
        <end position="359"/>
    </location>
</feature>
<evidence type="ECO:0000256" key="6">
    <source>
        <dbReference type="ARBA" id="ARBA00023316"/>
    </source>
</evidence>
<reference evidence="12" key="1">
    <citation type="journal article" date="2019" name="Int. J. Syst. Evol. Microbiol.">
        <title>The Global Catalogue of Microorganisms (GCM) 10K type strain sequencing project: providing services to taxonomists for standard genome sequencing and annotation.</title>
        <authorList>
            <consortium name="The Broad Institute Genomics Platform"/>
            <consortium name="The Broad Institute Genome Sequencing Center for Infectious Disease"/>
            <person name="Wu L."/>
            <person name="Ma J."/>
        </authorList>
    </citation>
    <scope>NUCLEOTIDE SEQUENCE [LARGE SCALE GENOMIC DNA]</scope>
    <source>
        <strain evidence="12">KCTC 52168</strain>
    </source>
</reference>
<dbReference type="RefSeq" id="WP_377302574.1">
    <property type="nucleotide sequence ID" value="NZ_JBHRTI010000003.1"/>
</dbReference>
<comment type="caution">
    <text evidence="11">The sequence shown here is derived from an EMBL/GenBank/DDBJ whole genome shotgun (WGS) entry which is preliminary data.</text>
</comment>
<keyword evidence="12" id="KW-1185">Reference proteome</keyword>
<feature type="compositionally biased region" description="Low complexity" evidence="8">
    <location>
        <begin position="31"/>
        <end position="57"/>
    </location>
</feature>
<gene>
    <name evidence="11" type="primary">pbpG</name>
    <name evidence="11" type="ORF">ACFOEN_05990</name>
</gene>
<evidence type="ECO:0000256" key="8">
    <source>
        <dbReference type="SAM" id="MobiDB-lite"/>
    </source>
</evidence>
<dbReference type="InterPro" id="IPR018044">
    <property type="entry name" value="Peptidase_S11"/>
</dbReference>
<feature type="signal peptide" evidence="9">
    <location>
        <begin position="1"/>
        <end position="29"/>
    </location>
</feature>
<evidence type="ECO:0000256" key="7">
    <source>
        <dbReference type="RuleBase" id="RU004016"/>
    </source>
</evidence>
<feature type="region of interest" description="Disordered" evidence="8">
    <location>
        <begin position="31"/>
        <end position="101"/>
    </location>
</feature>
<evidence type="ECO:0000313" key="11">
    <source>
        <dbReference type="EMBL" id="MFC3147190.1"/>
    </source>
</evidence>
<evidence type="ECO:0000256" key="9">
    <source>
        <dbReference type="SAM" id="SignalP"/>
    </source>
</evidence>
<dbReference type="Gene3D" id="3.40.710.10">
    <property type="entry name" value="DD-peptidase/beta-lactamase superfamily"/>
    <property type="match status" value="1"/>
</dbReference>
<keyword evidence="2 9" id="KW-0732">Signal</keyword>
<name>A0ABV7H402_9BURK</name>
<comment type="similarity">
    <text evidence="1 7">Belongs to the peptidase S11 family.</text>
</comment>
<keyword evidence="3 11" id="KW-0378">Hydrolase</keyword>
<proteinExistence type="inferred from homology"/>
<dbReference type="Proteomes" id="UP001595556">
    <property type="component" value="Unassembled WGS sequence"/>
</dbReference>
<feature type="domain" description="Peptidase S11 D-alanyl-D-alanine carboxypeptidase A N-terminal" evidence="10">
    <location>
        <begin position="107"/>
        <end position="330"/>
    </location>
</feature>
<evidence type="ECO:0000256" key="2">
    <source>
        <dbReference type="ARBA" id="ARBA00022729"/>
    </source>
</evidence>
<sequence>MRQWMTGIALGIAGCAISAALIVPAPAVAQSASTSSKSAKSSKPAAKPAARKQSATAPRKTQQASRSIRTQRVVAGKNRRGARAQRVAYAPPRPSIGQLQGLRTDDPLDLHSSVALITDQATGEVLFAKNDRAVLPIASITKLMTSLLVVEARQPMDEILTISDQEIDTEKGTSSRLRIGAQLSRADAMHLALMNSENRAAHVLGRSYPGGLPAFIEAMNAKAALLGMTQTRFVDPTGLSPKNVSSARDLTLLMKAAYQHPELREYSTSPSYAVAVLGRNTQFGNTNRLVHNPEWQIGLQKTGYISEAGKCLVMQALVQGRQVLMVFLDSTGKYSRLGDAQRVRTWLESRNTAAGGTTS</sequence>
<keyword evidence="6" id="KW-0961">Cell wall biogenesis/degradation</keyword>
<evidence type="ECO:0000256" key="5">
    <source>
        <dbReference type="ARBA" id="ARBA00022984"/>
    </source>
</evidence>
<dbReference type="PROSITE" id="PS51257">
    <property type="entry name" value="PROKAR_LIPOPROTEIN"/>
    <property type="match status" value="1"/>
</dbReference>
<evidence type="ECO:0000256" key="4">
    <source>
        <dbReference type="ARBA" id="ARBA00022960"/>
    </source>
</evidence>
<dbReference type="InterPro" id="IPR012338">
    <property type="entry name" value="Beta-lactam/transpept-like"/>
</dbReference>
<protein>
    <submittedName>
        <fullName evidence="11">D-alanyl-D-alanine endopeptidase</fullName>
        <ecNumber evidence="11">3.4.21.-</ecNumber>
    </submittedName>
</protein>
<dbReference type="EMBL" id="JBHRTI010000003">
    <property type="protein sequence ID" value="MFC3147190.1"/>
    <property type="molecule type" value="Genomic_DNA"/>
</dbReference>
<dbReference type="Pfam" id="PF00768">
    <property type="entry name" value="Peptidase_S11"/>
    <property type="match status" value="1"/>
</dbReference>
<evidence type="ECO:0000256" key="3">
    <source>
        <dbReference type="ARBA" id="ARBA00022801"/>
    </source>
</evidence>
<dbReference type="PANTHER" id="PTHR21581:SF26">
    <property type="entry name" value="D-ALANYL-D-ALANINE ENDOPEPTIDASE"/>
    <property type="match status" value="1"/>
</dbReference>
<keyword evidence="5" id="KW-0573">Peptidoglycan synthesis</keyword>
<evidence type="ECO:0000259" key="10">
    <source>
        <dbReference type="Pfam" id="PF00768"/>
    </source>
</evidence>
<keyword evidence="4" id="KW-0133">Cell shape</keyword>
<feature type="compositionally biased region" description="Polar residues" evidence="8">
    <location>
        <begin position="59"/>
        <end position="70"/>
    </location>
</feature>
<evidence type="ECO:0000256" key="1">
    <source>
        <dbReference type="ARBA" id="ARBA00007164"/>
    </source>
</evidence>
<dbReference type="SUPFAM" id="SSF56601">
    <property type="entry name" value="beta-lactamase/transpeptidase-like"/>
    <property type="match status" value="1"/>
</dbReference>
<dbReference type="InterPro" id="IPR001967">
    <property type="entry name" value="Peptidase_S11_N"/>
</dbReference>